<feature type="compositionally biased region" description="Low complexity" evidence="1">
    <location>
        <begin position="146"/>
        <end position="183"/>
    </location>
</feature>
<dbReference type="EMBL" id="PTQR01000060">
    <property type="protein sequence ID" value="TKX22837.1"/>
    <property type="molecule type" value="Genomic_DNA"/>
</dbReference>
<protein>
    <submittedName>
        <fullName evidence="3">Uncharacterized protein</fullName>
    </submittedName>
</protein>
<feature type="signal peptide" evidence="2">
    <location>
        <begin position="1"/>
        <end position="22"/>
    </location>
</feature>
<reference evidence="3 4" key="1">
    <citation type="submission" date="2018-02" db="EMBL/GenBank/DDBJ databases">
        <title>Draft genome sequences of Elsinoe sp., causing black scab on jojoba.</title>
        <authorList>
            <person name="Stodart B."/>
            <person name="Jeffress S."/>
            <person name="Ash G."/>
            <person name="Arun Chinnappa K."/>
        </authorList>
    </citation>
    <scope>NUCLEOTIDE SEQUENCE [LARGE SCALE GENOMIC DNA]</scope>
    <source>
        <strain evidence="3 4">Hillstone_2</strain>
    </source>
</reference>
<feature type="compositionally biased region" description="Pro residues" evidence="1">
    <location>
        <begin position="52"/>
        <end position="64"/>
    </location>
</feature>
<feature type="compositionally biased region" description="Low complexity" evidence="1">
    <location>
        <begin position="89"/>
        <end position="134"/>
    </location>
</feature>
<evidence type="ECO:0000313" key="3">
    <source>
        <dbReference type="EMBL" id="TKX22837.1"/>
    </source>
</evidence>
<proteinExistence type="predicted"/>
<feature type="compositionally biased region" description="Low complexity" evidence="1">
    <location>
        <begin position="35"/>
        <end position="51"/>
    </location>
</feature>
<gene>
    <name evidence="3" type="ORF">C1H76_4871</name>
</gene>
<dbReference type="Proteomes" id="UP000308133">
    <property type="component" value="Unassembled WGS sequence"/>
</dbReference>
<name>A0A4U7B5V5_9PEZI</name>
<evidence type="ECO:0000313" key="4">
    <source>
        <dbReference type="Proteomes" id="UP000308133"/>
    </source>
</evidence>
<feature type="region of interest" description="Disordered" evidence="1">
    <location>
        <begin position="29"/>
        <end position="226"/>
    </location>
</feature>
<feature type="chain" id="PRO_5021026534" evidence="2">
    <location>
        <begin position="23"/>
        <end position="226"/>
    </location>
</feature>
<evidence type="ECO:0000256" key="1">
    <source>
        <dbReference type="SAM" id="MobiDB-lite"/>
    </source>
</evidence>
<organism evidence="3 4">
    <name type="scientific">Elsinoe australis</name>
    <dbReference type="NCBI Taxonomy" id="40998"/>
    <lineage>
        <taxon>Eukaryota</taxon>
        <taxon>Fungi</taxon>
        <taxon>Dikarya</taxon>
        <taxon>Ascomycota</taxon>
        <taxon>Pezizomycotina</taxon>
        <taxon>Dothideomycetes</taxon>
        <taxon>Dothideomycetidae</taxon>
        <taxon>Myriangiales</taxon>
        <taxon>Elsinoaceae</taxon>
        <taxon>Elsinoe</taxon>
    </lineage>
</organism>
<comment type="caution">
    <text evidence="3">The sequence shown here is derived from an EMBL/GenBank/DDBJ whole genome shotgun (WGS) entry which is preliminary data.</text>
</comment>
<accession>A0A4U7B5V5</accession>
<evidence type="ECO:0000256" key="2">
    <source>
        <dbReference type="SAM" id="SignalP"/>
    </source>
</evidence>
<dbReference type="AlphaFoldDB" id="A0A4U7B5V5"/>
<sequence>MLTPWLLLTLSTQLLLPLLSSAAPIDIHLDKRTPSRPSSGSSRTPPTAQVPSTPPQLPSTPPNVPSRSNTPSPPPQQGQSPNGSPPKAPNSQSPSSSASSSTYSSFGSSNFDSDRSSLSTLPSSLGSSASSATLVNSNVPSRLGTPDPGYGSAGSSAGPGPAGPAGTPVGGPQQQQQSAPLPQNLGLSDSWTPGSPRFSGGQGSQGSSGPPSPGEGPSSRFGGGRA</sequence>
<keyword evidence="2" id="KW-0732">Signal</keyword>
<feature type="compositionally biased region" description="Low complexity" evidence="1">
    <location>
        <begin position="207"/>
        <end position="220"/>
    </location>
</feature>